<accession>A0ABY3W836</accession>
<protein>
    <submittedName>
        <fullName evidence="2">DUF488 domain-containing protein</fullName>
    </submittedName>
</protein>
<dbReference type="RefSeq" id="WP_241913535.1">
    <property type="nucleotide sequence ID" value="NZ_CP093326.1"/>
</dbReference>
<dbReference type="Pfam" id="PF04343">
    <property type="entry name" value="DUF488"/>
    <property type="match status" value="1"/>
</dbReference>
<dbReference type="InterPro" id="IPR007438">
    <property type="entry name" value="DUF488"/>
</dbReference>
<dbReference type="PANTHER" id="PTHR39337:SF1">
    <property type="entry name" value="BLR5642 PROTEIN"/>
    <property type="match status" value="1"/>
</dbReference>
<name>A0ABY3W836_9MICC</name>
<dbReference type="InterPro" id="IPR014519">
    <property type="entry name" value="UCP024492"/>
</dbReference>
<reference evidence="2 3" key="1">
    <citation type="submission" date="2022-03" db="EMBL/GenBank/DDBJ databases">
        <title>Isotopic signatures of nitrous oxide derived from detoxification processes.</title>
        <authorList>
            <person name="Behrendt U."/>
            <person name="Buchen C."/>
            <person name="Well R."/>
            <person name="Ulrich A."/>
            <person name="Rohe L."/>
            <person name="Kolb S."/>
            <person name="Schloter M."/>
            <person name="Horn M.A."/>
            <person name="Augustin J."/>
        </authorList>
    </citation>
    <scope>NUCLEOTIDE SEQUENCE [LARGE SCALE GENOMIC DNA]</scope>
    <source>
        <strain evidence="2 3">S4-C24</strain>
    </source>
</reference>
<dbReference type="EMBL" id="CP093326">
    <property type="protein sequence ID" value="UNK45273.1"/>
    <property type="molecule type" value="Genomic_DNA"/>
</dbReference>
<evidence type="ECO:0000313" key="3">
    <source>
        <dbReference type="Proteomes" id="UP000829069"/>
    </source>
</evidence>
<dbReference type="PIRSF" id="PIRSF024492">
    <property type="entry name" value="UCP024492"/>
    <property type="match status" value="1"/>
</dbReference>
<dbReference type="Proteomes" id="UP000829069">
    <property type="component" value="Chromosome"/>
</dbReference>
<keyword evidence="3" id="KW-1185">Reference proteome</keyword>
<proteinExistence type="predicted"/>
<feature type="region of interest" description="Disordered" evidence="1">
    <location>
        <begin position="162"/>
        <end position="182"/>
    </location>
</feature>
<sequence length="182" mass="19956">MSQSGARRLLTFGHGTSTPDELAALLNGAGVQKVVDVRRFPGSRKHPDMGSDALAGWLRDAGLGYRWEEALGGRRRIPAGEPEPDVWWRVAAFRAYAAYTRTPEFAGGLGRLLADAEAAEVAIMCSESVWWRCHRRLISDVLVALHQVDVVHLLPGGKESIHEPSAGARSDDGQLFWDRAED</sequence>
<evidence type="ECO:0000256" key="1">
    <source>
        <dbReference type="SAM" id="MobiDB-lite"/>
    </source>
</evidence>
<evidence type="ECO:0000313" key="2">
    <source>
        <dbReference type="EMBL" id="UNK45273.1"/>
    </source>
</evidence>
<organism evidence="2 3">
    <name type="scientific">Arthrobacter sulfonylureivorans</name>
    <dbReference type="NCBI Taxonomy" id="2486855"/>
    <lineage>
        <taxon>Bacteria</taxon>
        <taxon>Bacillati</taxon>
        <taxon>Actinomycetota</taxon>
        <taxon>Actinomycetes</taxon>
        <taxon>Micrococcales</taxon>
        <taxon>Micrococcaceae</taxon>
        <taxon>Arthrobacter</taxon>
    </lineage>
</organism>
<dbReference type="PANTHER" id="PTHR39337">
    <property type="entry name" value="BLR5642 PROTEIN"/>
    <property type="match status" value="1"/>
</dbReference>
<gene>
    <name evidence="2" type="ORF">MNQ99_15245</name>
</gene>